<dbReference type="InterPro" id="IPR046938">
    <property type="entry name" value="DNA_clamp_sf"/>
</dbReference>
<dbReference type="EMBL" id="LBUE01000005">
    <property type="protein sequence ID" value="KKQ56604.1"/>
    <property type="molecule type" value="Genomic_DNA"/>
</dbReference>
<name>A0A0G0L5E5_9BACT</name>
<dbReference type="SMART" id="SM00480">
    <property type="entry name" value="POL3Bc"/>
    <property type="match status" value="1"/>
</dbReference>
<dbReference type="PIRSF" id="PIRSF000804">
    <property type="entry name" value="DNA_pol_III_b"/>
    <property type="match status" value="1"/>
</dbReference>
<protein>
    <recommendedName>
        <fullName evidence="9">Beta sliding clamp</fullName>
    </recommendedName>
</protein>
<evidence type="ECO:0000259" key="11">
    <source>
        <dbReference type="Pfam" id="PF02767"/>
    </source>
</evidence>
<dbReference type="InterPro" id="IPR001001">
    <property type="entry name" value="DNA_polIII_beta"/>
</dbReference>
<dbReference type="Proteomes" id="UP000034096">
    <property type="component" value="Unassembled WGS sequence"/>
</dbReference>
<reference evidence="13 14" key="1">
    <citation type="journal article" date="2015" name="Nature">
        <title>rRNA introns, odd ribosomes, and small enigmatic genomes across a large radiation of phyla.</title>
        <authorList>
            <person name="Brown C.T."/>
            <person name="Hug L.A."/>
            <person name="Thomas B.C."/>
            <person name="Sharon I."/>
            <person name="Castelle C.J."/>
            <person name="Singh A."/>
            <person name="Wilkins M.J."/>
            <person name="Williams K.H."/>
            <person name="Banfield J.F."/>
        </authorList>
    </citation>
    <scope>NUCLEOTIDE SEQUENCE [LARGE SCALE GENOMIC DNA]</scope>
</reference>
<keyword evidence="6 9" id="KW-0235">DNA replication</keyword>
<dbReference type="Pfam" id="PF02767">
    <property type="entry name" value="DNA_pol3_beta_2"/>
    <property type="match status" value="1"/>
</dbReference>
<dbReference type="Gene3D" id="3.10.150.10">
    <property type="entry name" value="DNA Polymerase III, subunit A, domain 2"/>
    <property type="match status" value="1"/>
</dbReference>
<keyword evidence="7 9" id="KW-0239">DNA-directed DNA polymerase</keyword>
<comment type="caution">
    <text evidence="13">The sequence shown here is derived from an EMBL/GenBank/DDBJ whole genome shotgun (WGS) entry which is preliminary data.</text>
</comment>
<comment type="subcellular location">
    <subcellularLocation>
        <location evidence="1 9">Cytoplasm</location>
    </subcellularLocation>
</comment>
<gene>
    <name evidence="13" type="ORF">US75_C0005G0029</name>
</gene>
<proteinExistence type="inferred from homology"/>
<dbReference type="GO" id="GO:0003887">
    <property type="term" value="F:DNA-directed DNA polymerase activity"/>
    <property type="evidence" value="ECO:0007669"/>
    <property type="project" value="UniProtKB-UniRule"/>
</dbReference>
<dbReference type="PANTHER" id="PTHR30478:SF0">
    <property type="entry name" value="BETA SLIDING CLAMP"/>
    <property type="match status" value="1"/>
</dbReference>
<dbReference type="Pfam" id="PF00712">
    <property type="entry name" value="DNA_pol3_beta"/>
    <property type="match status" value="1"/>
</dbReference>
<evidence type="ECO:0000256" key="7">
    <source>
        <dbReference type="ARBA" id="ARBA00022932"/>
    </source>
</evidence>
<dbReference type="GO" id="GO:0008408">
    <property type="term" value="F:3'-5' exonuclease activity"/>
    <property type="evidence" value="ECO:0007669"/>
    <property type="project" value="InterPro"/>
</dbReference>
<dbReference type="STRING" id="1618583.US75_C0005G0029"/>
<dbReference type="GO" id="GO:0005737">
    <property type="term" value="C:cytoplasm"/>
    <property type="evidence" value="ECO:0007669"/>
    <property type="project" value="UniProtKB-SubCell"/>
</dbReference>
<dbReference type="SUPFAM" id="SSF55979">
    <property type="entry name" value="DNA clamp"/>
    <property type="match status" value="3"/>
</dbReference>
<evidence type="ECO:0000256" key="8">
    <source>
        <dbReference type="ARBA" id="ARBA00023125"/>
    </source>
</evidence>
<feature type="domain" description="DNA polymerase III beta sliding clamp central" evidence="11">
    <location>
        <begin position="128"/>
        <end position="240"/>
    </location>
</feature>
<keyword evidence="5 9" id="KW-0548">Nucleotidyltransferase</keyword>
<dbReference type="Pfam" id="PF02768">
    <property type="entry name" value="DNA_pol3_beta_3"/>
    <property type="match status" value="1"/>
</dbReference>
<evidence type="ECO:0000256" key="1">
    <source>
        <dbReference type="ARBA" id="ARBA00004496"/>
    </source>
</evidence>
<dbReference type="GO" id="GO:0009360">
    <property type="term" value="C:DNA polymerase III complex"/>
    <property type="evidence" value="ECO:0007669"/>
    <property type="project" value="InterPro"/>
</dbReference>
<evidence type="ECO:0000256" key="5">
    <source>
        <dbReference type="ARBA" id="ARBA00022695"/>
    </source>
</evidence>
<dbReference type="Gene3D" id="3.70.10.10">
    <property type="match status" value="1"/>
</dbReference>
<evidence type="ECO:0000256" key="6">
    <source>
        <dbReference type="ARBA" id="ARBA00022705"/>
    </source>
</evidence>
<evidence type="ECO:0000256" key="4">
    <source>
        <dbReference type="ARBA" id="ARBA00022679"/>
    </source>
</evidence>
<evidence type="ECO:0000313" key="14">
    <source>
        <dbReference type="Proteomes" id="UP000034096"/>
    </source>
</evidence>
<dbReference type="InterPro" id="IPR022637">
    <property type="entry name" value="DNA_polIII_beta_cen"/>
</dbReference>
<accession>A0A0G0L5E5</accession>
<evidence type="ECO:0000259" key="12">
    <source>
        <dbReference type="Pfam" id="PF02768"/>
    </source>
</evidence>
<organism evidence="13 14">
    <name type="scientific">Candidatus Woesebacteria bacterium GW2011_GWC1_38_13</name>
    <dbReference type="NCBI Taxonomy" id="1618583"/>
    <lineage>
        <taxon>Bacteria</taxon>
        <taxon>Candidatus Woeseibacteriota</taxon>
    </lineage>
</organism>
<dbReference type="InterPro" id="IPR022635">
    <property type="entry name" value="DNA_polIII_beta_C"/>
</dbReference>
<feature type="domain" description="DNA polymerase III beta sliding clamp C-terminal" evidence="12">
    <location>
        <begin position="243"/>
        <end position="371"/>
    </location>
</feature>
<comment type="similarity">
    <text evidence="2 9">Belongs to the beta sliding clamp family.</text>
</comment>
<evidence type="ECO:0000259" key="10">
    <source>
        <dbReference type="Pfam" id="PF00712"/>
    </source>
</evidence>
<evidence type="ECO:0000313" key="13">
    <source>
        <dbReference type="EMBL" id="KKQ56604.1"/>
    </source>
</evidence>
<keyword evidence="8" id="KW-0238">DNA-binding</keyword>
<dbReference type="GO" id="GO:0006271">
    <property type="term" value="P:DNA strand elongation involved in DNA replication"/>
    <property type="evidence" value="ECO:0007669"/>
    <property type="project" value="TreeGrafter"/>
</dbReference>
<sequence length="372" mass="40735">MKFTVFQKKFSEGLSIALRFTTSKAQLPVLGNICLNVKEGKLFLSSTNLEMSVLLSTVVKDSIDGSITVPAKLLYEVVSNLGSDTVEVESEKEQMLIKSGNFSSRVSGMNASDFPSVPESVSKESLSIDSQTLTSTLPKILFSVSLDETRPTLTGVLVEISKDSITFVATDGFRLSKKILLKKTGNEVKMILPKGIVIELGKLAKGENILLDLKKEDSQVVFQTDSVFLSSRVIEGDFPDYEKIIPKSHNIKINVGRGDLMQAVKLASVFARDSSNIVKFAVGKNSLKLLAESSQSGSQENSIDVKVEAEDKEVFGEKGEFVIAFNYKYLEDFVNSVEGDSVDIMFTDPNSPGVFLDAGDKDYLHLIMPVRI</sequence>
<keyword evidence="4 9" id="KW-0808">Transferase</keyword>
<evidence type="ECO:0000256" key="9">
    <source>
        <dbReference type="PIRNR" id="PIRNR000804"/>
    </source>
</evidence>
<feature type="domain" description="DNA polymerase III beta sliding clamp N-terminal" evidence="10">
    <location>
        <begin position="1"/>
        <end position="117"/>
    </location>
</feature>
<evidence type="ECO:0000256" key="2">
    <source>
        <dbReference type="ARBA" id="ARBA00010752"/>
    </source>
</evidence>
<dbReference type="CDD" id="cd00140">
    <property type="entry name" value="beta_clamp"/>
    <property type="match status" value="1"/>
</dbReference>
<evidence type="ECO:0000256" key="3">
    <source>
        <dbReference type="ARBA" id="ARBA00022490"/>
    </source>
</evidence>
<comment type="subunit">
    <text evidence="9">Forms a ring-shaped head-to-tail homodimer around DNA.</text>
</comment>
<dbReference type="PANTHER" id="PTHR30478">
    <property type="entry name" value="DNA POLYMERASE III SUBUNIT BETA"/>
    <property type="match status" value="1"/>
</dbReference>
<dbReference type="GO" id="GO:0003677">
    <property type="term" value="F:DNA binding"/>
    <property type="evidence" value="ECO:0007669"/>
    <property type="project" value="UniProtKB-UniRule"/>
</dbReference>
<dbReference type="InterPro" id="IPR022634">
    <property type="entry name" value="DNA_polIII_beta_N"/>
</dbReference>
<dbReference type="AlphaFoldDB" id="A0A0G0L5E5"/>
<comment type="function">
    <text evidence="9">Confers DNA tethering and processivity to DNA polymerases and other proteins. Acts as a clamp, forming a ring around DNA (a reaction catalyzed by the clamp-loading complex) which diffuses in an ATP-independent manner freely and bidirectionally along dsDNA. Initially characterized for its ability to contact the catalytic subunit of DNA polymerase III (Pol III), a complex, multichain enzyme responsible for most of the replicative synthesis in bacteria; Pol III exhibits 3'-5' exonuclease proofreading activity. The beta chain is required for initiation of replication as well as for processivity of DNA replication.</text>
</comment>
<dbReference type="NCBIfam" id="TIGR00663">
    <property type="entry name" value="dnan"/>
    <property type="match status" value="1"/>
</dbReference>
<keyword evidence="3 9" id="KW-0963">Cytoplasm</keyword>